<feature type="transmembrane region" description="Helical" evidence="1">
    <location>
        <begin position="35"/>
        <end position="56"/>
    </location>
</feature>
<keyword evidence="1" id="KW-0472">Membrane</keyword>
<protein>
    <submittedName>
        <fullName evidence="2">Unannotated protein</fullName>
    </submittedName>
</protein>
<dbReference type="EMBL" id="CAEZUZ010000079">
    <property type="protein sequence ID" value="CAB4616526.1"/>
    <property type="molecule type" value="Genomic_DNA"/>
</dbReference>
<keyword evidence="1" id="KW-0812">Transmembrane</keyword>
<name>A0A6J6HTY0_9ZZZZ</name>
<keyword evidence="1" id="KW-1133">Transmembrane helix</keyword>
<dbReference type="AlphaFoldDB" id="A0A6J6HTY0"/>
<reference evidence="2" key="1">
    <citation type="submission" date="2020-05" db="EMBL/GenBank/DDBJ databases">
        <authorList>
            <person name="Chiriac C."/>
            <person name="Salcher M."/>
            <person name="Ghai R."/>
            <person name="Kavagutti S V."/>
        </authorList>
    </citation>
    <scope>NUCLEOTIDE SEQUENCE</scope>
</reference>
<gene>
    <name evidence="2" type="ORF">UFOPK1889_00595</name>
</gene>
<evidence type="ECO:0000256" key="1">
    <source>
        <dbReference type="SAM" id="Phobius"/>
    </source>
</evidence>
<proteinExistence type="predicted"/>
<sequence length="102" mass="10711">MYTLGALLLLALLLGAVTSVIESVLQLIGAHGIVSKLPVIGAHLSLIIAIGMVWLCDLNPIAGWGISFSDDWMTYVANGAIILGMIPLKDAVVNMVNKGLRA</sequence>
<evidence type="ECO:0000313" key="2">
    <source>
        <dbReference type="EMBL" id="CAB4616526.1"/>
    </source>
</evidence>
<accession>A0A6J6HTY0</accession>
<organism evidence="2">
    <name type="scientific">freshwater metagenome</name>
    <dbReference type="NCBI Taxonomy" id="449393"/>
    <lineage>
        <taxon>unclassified sequences</taxon>
        <taxon>metagenomes</taxon>
        <taxon>ecological metagenomes</taxon>
    </lineage>
</organism>